<evidence type="ECO:0000313" key="1">
    <source>
        <dbReference type="EMBL" id="PWA78069.1"/>
    </source>
</evidence>
<protein>
    <submittedName>
        <fullName evidence="1">Uncharacterized protein</fullName>
    </submittedName>
</protein>
<reference evidence="1 2" key="1">
    <citation type="journal article" date="2018" name="Mol. Plant">
        <title>The genome of Artemisia annua provides insight into the evolution of Asteraceae family and artemisinin biosynthesis.</title>
        <authorList>
            <person name="Shen Q."/>
            <person name="Zhang L."/>
            <person name="Liao Z."/>
            <person name="Wang S."/>
            <person name="Yan T."/>
            <person name="Shi P."/>
            <person name="Liu M."/>
            <person name="Fu X."/>
            <person name="Pan Q."/>
            <person name="Wang Y."/>
            <person name="Lv Z."/>
            <person name="Lu X."/>
            <person name="Zhang F."/>
            <person name="Jiang W."/>
            <person name="Ma Y."/>
            <person name="Chen M."/>
            <person name="Hao X."/>
            <person name="Li L."/>
            <person name="Tang Y."/>
            <person name="Lv G."/>
            <person name="Zhou Y."/>
            <person name="Sun X."/>
            <person name="Brodelius P.E."/>
            <person name="Rose J.K.C."/>
            <person name="Tang K."/>
        </authorList>
    </citation>
    <scope>NUCLEOTIDE SEQUENCE [LARGE SCALE GENOMIC DNA]</scope>
    <source>
        <strain evidence="2">cv. Huhao1</strain>
        <tissue evidence="1">Leaf</tissue>
    </source>
</reference>
<accession>A0A2U1NX35</accession>
<evidence type="ECO:0000313" key="2">
    <source>
        <dbReference type="Proteomes" id="UP000245207"/>
    </source>
</evidence>
<dbReference type="EMBL" id="PKPP01002041">
    <property type="protein sequence ID" value="PWA78069.1"/>
    <property type="molecule type" value="Genomic_DNA"/>
</dbReference>
<proteinExistence type="predicted"/>
<dbReference type="Proteomes" id="UP000245207">
    <property type="component" value="Unassembled WGS sequence"/>
</dbReference>
<comment type="caution">
    <text evidence="1">The sequence shown here is derived from an EMBL/GenBank/DDBJ whole genome shotgun (WGS) entry which is preliminary data.</text>
</comment>
<keyword evidence="2" id="KW-1185">Reference proteome</keyword>
<name>A0A2U1NX35_ARTAN</name>
<dbReference type="AlphaFoldDB" id="A0A2U1NX35"/>
<gene>
    <name evidence="1" type="ORF">CTI12_AA216000</name>
</gene>
<dbReference type="OrthoDB" id="1896842at2759"/>
<sequence length="67" mass="7897">MPDFLELLFQVDYPDSSPKIINSSRNVFCEPWKKLYDDMLTRFDLSLRKIDRHISLGDMERESDASA</sequence>
<organism evidence="1 2">
    <name type="scientific">Artemisia annua</name>
    <name type="common">Sweet wormwood</name>
    <dbReference type="NCBI Taxonomy" id="35608"/>
    <lineage>
        <taxon>Eukaryota</taxon>
        <taxon>Viridiplantae</taxon>
        <taxon>Streptophyta</taxon>
        <taxon>Embryophyta</taxon>
        <taxon>Tracheophyta</taxon>
        <taxon>Spermatophyta</taxon>
        <taxon>Magnoliopsida</taxon>
        <taxon>eudicotyledons</taxon>
        <taxon>Gunneridae</taxon>
        <taxon>Pentapetalae</taxon>
        <taxon>asterids</taxon>
        <taxon>campanulids</taxon>
        <taxon>Asterales</taxon>
        <taxon>Asteraceae</taxon>
        <taxon>Asteroideae</taxon>
        <taxon>Anthemideae</taxon>
        <taxon>Artemisiinae</taxon>
        <taxon>Artemisia</taxon>
    </lineage>
</organism>